<dbReference type="AlphaFoldDB" id="A0A1U7J2B0"/>
<accession>A0A1U7J2B0</accession>
<comment type="caution">
    <text evidence="1">The sequence shown here is derived from an EMBL/GenBank/DDBJ whole genome shotgun (WGS) entry which is preliminary data.</text>
</comment>
<dbReference type="STRING" id="549789.NIES30_17755"/>
<protein>
    <submittedName>
        <fullName evidence="1">Uncharacterized protein</fullName>
    </submittedName>
</protein>
<keyword evidence="2" id="KW-1185">Reference proteome</keyword>
<name>A0A1U7J2B0_9CYAN</name>
<organism evidence="1 2">
    <name type="scientific">Phormidium tenue NIES-30</name>
    <dbReference type="NCBI Taxonomy" id="549789"/>
    <lineage>
        <taxon>Bacteria</taxon>
        <taxon>Bacillati</taxon>
        <taxon>Cyanobacteriota</taxon>
        <taxon>Cyanophyceae</taxon>
        <taxon>Oscillatoriophycideae</taxon>
        <taxon>Oscillatoriales</taxon>
        <taxon>Oscillatoriaceae</taxon>
        <taxon>Phormidium</taxon>
    </lineage>
</organism>
<gene>
    <name evidence="1" type="ORF">NIES30_17755</name>
</gene>
<dbReference type="RefSeq" id="WP_073609775.1">
    <property type="nucleotide sequence ID" value="NZ_MRCG01000014.1"/>
</dbReference>
<sequence length="96" mass="10366">MSQIDPFGSPGQPNQLSPEWLDLLYSVCPTLPENDFEPGGKTETGLPIPADDPFWDQAAALGYDRPDAEPVFYPPVSDVLMASFLDAVFGPPSVDP</sequence>
<evidence type="ECO:0000313" key="1">
    <source>
        <dbReference type="EMBL" id="OKH46143.1"/>
    </source>
</evidence>
<dbReference type="Proteomes" id="UP000185557">
    <property type="component" value="Unassembled WGS sequence"/>
</dbReference>
<proteinExistence type="predicted"/>
<reference evidence="1 2" key="1">
    <citation type="submission" date="2016-11" db="EMBL/GenBank/DDBJ databases">
        <title>Draft Genome Sequences of Nine Cyanobacterial Strains from Diverse Habitats.</title>
        <authorList>
            <person name="Zhu T."/>
            <person name="Hou S."/>
            <person name="Lu X."/>
            <person name="Hess W.R."/>
        </authorList>
    </citation>
    <scope>NUCLEOTIDE SEQUENCE [LARGE SCALE GENOMIC DNA]</scope>
    <source>
        <strain evidence="1 2">NIES-30</strain>
    </source>
</reference>
<evidence type="ECO:0000313" key="2">
    <source>
        <dbReference type="Proteomes" id="UP000185557"/>
    </source>
</evidence>
<dbReference type="EMBL" id="MRCG01000014">
    <property type="protein sequence ID" value="OKH46143.1"/>
    <property type="molecule type" value="Genomic_DNA"/>
</dbReference>